<dbReference type="PROSITE" id="PS51184">
    <property type="entry name" value="JMJC"/>
    <property type="match status" value="1"/>
</dbReference>
<feature type="domain" description="JmjC" evidence="4">
    <location>
        <begin position="489"/>
        <end position="700"/>
    </location>
</feature>
<evidence type="ECO:0000313" key="5">
    <source>
        <dbReference type="EMBL" id="CAG9809063.1"/>
    </source>
</evidence>
<dbReference type="SUPFAM" id="SSF51197">
    <property type="entry name" value="Clavaminate synthase-like"/>
    <property type="match status" value="1"/>
</dbReference>
<dbReference type="GO" id="GO:0046872">
    <property type="term" value="F:metal ion binding"/>
    <property type="evidence" value="ECO:0007669"/>
    <property type="project" value="UniProtKB-KW"/>
</dbReference>
<organism evidence="5 6">
    <name type="scientific">Chironomus riparius</name>
    <dbReference type="NCBI Taxonomy" id="315576"/>
    <lineage>
        <taxon>Eukaryota</taxon>
        <taxon>Metazoa</taxon>
        <taxon>Ecdysozoa</taxon>
        <taxon>Arthropoda</taxon>
        <taxon>Hexapoda</taxon>
        <taxon>Insecta</taxon>
        <taxon>Pterygota</taxon>
        <taxon>Neoptera</taxon>
        <taxon>Endopterygota</taxon>
        <taxon>Diptera</taxon>
        <taxon>Nematocera</taxon>
        <taxon>Chironomoidea</taxon>
        <taxon>Chironomidae</taxon>
        <taxon>Chironominae</taxon>
        <taxon>Chironomus</taxon>
    </lineage>
</organism>
<evidence type="ECO:0000256" key="3">
    <source>
        <dbReference type="ARBA" id="ARBA00023242"/>
    </source>
</evidence>
<evidence type="ECO:0000256" key="2">
    <source>
        <dbReference type="ARBA" id="ARBA00022723"/>
    </source>
</evidence>
<dbReference type="SMART" id="SM00558">
    <property type="entry name" value="JmjC"/>
    <property type="match status" value="1"/>
</dbReference>
<name>A0A9N9WTX7_9DIPT</name>
<dbReference type="Proteomes" id="UP001153620">
    <property type="component" value="Chromosome 3"/>
</dbReference>
<protein>
    <recommendedName>
        <fullName evidence="4">JmjC domain-containing protein</fullName>
    </recommendedName>
</protein>
<dbReference type="GO" id="GO:0003712">
    <property type="term" value="F:transcription coregulator activity"/>
    <property type="evidence" value="ECO:0007669"/>
    <property type="project" value="TreeGrafter"/>
</dbReference>
<dbReference type="GO" id="GO:0000118">
    <property type="term" value="C:histone deacetylase complex"/>
    <property type="evidence" value="ECO:0007669"/>
    <property type="project" value="TreeGrafter"/>
</dbReference>
<dbReference type="EMBL" id="OU895879">
    <property type="protein sequence ID" value="CAG9809063.1"/>
    <property type="molecule type" value="Genomic_DNA"/>
</dbReference>
<evidence type="ECO:0000256" key="1">
    <source>
        <dbReference type="ARBA" id="ARBA00004123"/>
    </source>
</evidence>
<accession>A0A9N9WTX7</accession>
<reference evidence="5" key="1">
    <citation type="submission" date="2022-01" db="EMBL/GenBank/DDBJ databases">
        <authorList>
            <person name="King R."/>
        </authorList>
    </citation>
    <scope>NUCLEOTIDE SEQUENCE</scope>
</reference>
<gene>
    <name evidence="5" type="ORF">CHIRRI_LOCUS11895</name>
</gene>
<sequence>MNLSTSNSKIIFIKLIPAKRKIEESPNIEAAKQPKLVNIENEAEEKVITENYDTCFEDDDLIVYSPQSDIYEDSISQDQLDSKLEIFLQHDTCYFTSLEISQCRECQENAKDCNKYTCRFYQFRRIQKEDGKFTVTGFLDIHSDPSILDLDMWTLPDSRLKLSNESINYILTYVGSQFCFMAQEELNVSKMYQQNHQVAWKRAVYLVRELCDVCATSLFNFHFVCTLCGTSICIDCYKEREAGFARWKLTTKAEKQERDSFFWYKCHDNKDHKLILTQMIPGDALLLLQETLHKVCKEQNIPIKCECYNKAPKIETPKSSEKKFLQQQAIQRKRLKKMRVDKTIGSLENTSSYIRIKHTWIAGKNIIKFLEPSESEESYRLFQNQWQRGKPIVVANVIKNMKTEMWNPEYFLKKFGNNKHSLVNCTNDSIIKRVPLRHFWEGFKSYKKRLPVDSDQKLVLKLKDFPTASDFADTLKDHFGDMMKSVPFSAYSRRDGKYNLPRYLHEHFLKPDLGPKMYSAYAQELPLRQGSTNLHLDISDAINVCVHVSQPDDADLAPSQYKKEEVRKAMVGAGCDEDDLQVFDSNLKLPGAIWYIWKASQADDMRKVLHQVAKERGKHMGTNEDPLHDQDWFIDANLRLRLIENGIHGYTIIQYAGEAVFIPSGAPHQVTNLYDCIKVALDFVAPENILESFNLTSEFRRLSTRHANREDKLQIKSILYHVVKSLIPSKTEYEL</sequence>
<comment type="subcellular location">
    <subcellularLocation>
        <location evidence="1">Nucleus</location>
    </subcellularLocation>
</comment>
<proteinExistence type="predicted"/>
<keyword evidence="2" id="KW-0479">Metal-binding</keyword>
<keyword evidence="6" id="KW-1185">Reference proteome</keyword>
<dbReference type="PANTHER" id="PTHR12549">
    <property type="entry name" value="JMJC DOMAIN-CONTAINING HISTONE DEMETHYLATION PROTEIN"/>
    <property type="match status" value="1"/>
</dbReference>
<dbReference type="AlphaFoldDB" id="A0A9N9WTX7"/>
<dbReference type="InterPro" id="IPR003347">
    <property type="entry name" value="JmjC_dom"/>
</dbReference>
<evidence type="ECO:0000259" key="4">
    <source>
        <dbReference type="PROSITE" id="PS51184"/>
    </source>
</evidence>
<dbReference type="GO" id="GO:0000785">
    <property type="term" value="C:chromatin"/>
    <property type="evidence" value="ECO:0007669"/>
    <property type="project" value="TreeGrafter"/>
</dbReference>
<dbReference type="OrthoDB" id="1667110at2759"/>
<dbReference type="GO" id="GO:0031490">
    <property type="term" value="F:chromatin DNA binding"/>
    <property type="evidence" value="ECO:0007669"/>
    <property type="project" value="TreeGrafter"/>
</dbReference>
<evidence type="ECO:0000313" key="6">
    <source>
        <dbReference type="Proteomes" id="UP001153620"/>
    </source>
</evidence>
<dbReference type="GO" id="GO:0006357">
    <property type="term" value="P:regulation of transcription by RNA polymerase II"/>
    <property type="evidence" value="ECO:0007669"/>
    <property type="project" value="TreeGrafter"/>
</dbReference>
<dbReference type="InterPro" id="IPR045109">
    <property type="entry name" value="LSDs-like"/>
</dbReference>
<keyword evidence="3" id="KW-0539">Nucleus</keyword>
<dbReference type="GO" id="GO:0032454">
    <property type="term" value="F:histone H3K9 demethylase activity"/>
    <property type="evidence" value="ECO:0007669"/>
    <property type="project" value="InterPro"/>
</dbReference>
<dbReference type="PANTHER" id="PTHR12549:SF38">
    <property type="entry name" value="JMJC DOMAIN-CONTAINING HISTONE DEMETHYLASE 2, ISOFORM A"/>
    <property type="match status" value="1"/>
</dbReference>
<reference evidence="5" key="2">
    <citation type="submission" date="2022-10" db="EMBL/GenBank/DDBJ databases">
        <authorList>
            <consortium name="ENA_rothamsted_submissions"/>
            <consortium name="culmorum"/>
            <person name="King R."/>
        </authorList>
    </citation>
    <scope>NUCLEOTIDE SEQUENCE</scope>
</reference>
<dbReference type="Pfam" id="PF02373">
    <property type="entry name" value="JmjC"/>
    <property type="match status" value="1"/>
</dbReference>
<dbReference type="Gene3D" id="2.60.120.650">
    <property type="entry name" value="Cupin"/>
    <property type="match status" value="1"/>
</dbReference>